<reference evidence="2" key="1">
    <citation type="submission" date="2012-12" db="EMBL/GenBank/DDBJ databases">
        <title>Genomics of marine cyanopodoviruses.</title>
        <authorList>
            <person name="Huang S."/>
            <person name="Chen F."/>
        </authorList>
    </citation>
    <scope>NUCLEOTIDE SEQUENCE [LARGE SCALE GENOMIC DNA]</scope>
</reference>
<dbReference type="EMBL" id="KC310802">
    <property type="protein sequence ID" value="AGK86524.1"/>
    <property type="molecule type" value="Genomic_DNA"/>
</dbReference>
<evidence type="ECO:0000313" key="2">
    <source>
        <dbReference type="Proteomes" id="UP000030045"/>
    </source>
</evidence>
<proteinExistence type="predicted"/>
<dbReference type="Proteomes" id="UP000030045">
    <property type="component" value="Segment"/>
</dbReference>
<name>A0A096VKE1_9CAUD</name>
<organism evidence="1 2">
    <name type="scientific">Synechococcus phage S-CBP1</name>
    <dbReference type="NCBI Taxonomy" id="1273711"/>
    <lineage>
        <taxon>Viruses</taxon>
        <taxon>Duplodnaviria</taxon>
        <taxon>Heunggongvirae</taxon>
        <taxon>Uroviricota</taxon>
        <taxon>Caudoviricetes</taxon>
        <taxon>Autographivirales</taxon>
        <taxon>Sechaudvirinae</taxon>
        <taxon>Angmobvirus</taxon>
        <taxon>Angmobvirus SCBP1</taxon>
    </lineage>
</organism>
<sequence length="75" mass="8512">MEQQFKLRQIEDALRHPDTKKEDIITIFLALQHQVFVLGNNVVNLVSKWPTAAPVDPSITDEALFKFGTSSETKD</sequence>
<protein>
    <submittedName>
        <fullName evidence="1">Uncharacterized protein</fullName>
    </submittedName>
</protein>
<dbReference type="GeneID" id="22112099"/>
<accession>A0A096VKE1</accession>
<keyword evidence="2" id="KW-1185">Reference proteome</keyword>
<reference evidence="1 2" key="2">
    <citation type="journal article" date="2015" name="PLoS ONE">
        <title>Comparative Genomic and Phylogenomic Analyses Reveal a Conserved Core Genome Shared by Estuarine and Oceanic Cyanopodoviruses.</title>
        <authorList>
            <person name="Huang S."/>
            <person name="Zhang S."/>
            <person name="Jiao N."/>
            <person name="Chen F."/>
        </authorList>
    </citation>
    <scope>NUCLEOTIDE SEQUENCE [LARGE SCALE GENOMIC DNA]</scope>
</reference>
<evidence type="ECO:0000313" key="1">
    <source>
        <dbReference type="EMBL" id="AGK86524.1"/>
    </source>
</evidence>
<dbReference type="KEGG" id="vg:22112099"/>
<gene>
    <name evidence="1" type="ORF">S-CBP1_0019</name>
</gene>
<dbReference type="RefSeq" id="YP_009103179.1">
    <property type="nucleotide sequence ID" value="NC_025456.1"/>
</dbReference>